<keyword evidence="5" id="KW-0378">Hydrolase</keyword>
<dbReference type="AlphaFoldDB" id="A0A7J2U211"/>
<gene>
    <name evidence="9" type="ORF">ENO26_01780</name>
</gene>
<dbReference type="Gene3D" id="3.20.20.80">
    <property type="entry name" value="Glycosidases"/>
    <property type="match status" value="1"/>
</dbReference>
<dbReference type="InterPro" id="IPR017853">
    <property type="entry name" value="GH"/>
</dbReference>
<evidence type="ECO:0000259" key="7">
    <source>
        <dbReference type="Pfam" id="PF01120"/>
    </source>
</evidence>
<dbReference type="FunFam" id="3.20.20.80:FF:000158">
    <property type="entry name" value="Exported alpha-L-fucosidase"/>
    <property type="match status" value="1"/>
</dbReference>
<comment type="caution">
    <text evidence="9">The sequence shown here is derived from an EMBL/GenBank/DDBJ whole genome shotgun (WGS) entry which is preliminary data.</text>
</comment>
<evidence type="ECO:0000256" key="6">
    <source>
        <dbReference type="ARBA" id="ARBA00023295"/>
    </source>
</evidence>
<proteinExistence type="inferred from homology"/>
<dbReference type="GO" id="GO:0006004">
    <property type="term" value="P:fucose metabolic process"/>
    <property type="evidence" value="ECO:0007669"/>
    <property type="project" value="InterPro"/>
</dbReference>
<name>A0A7J2U211_9CREN</name>
<evidence type="ECO:0000256" key="5">
    <source>
        <dbReference type="ARBA" id="ARBA00022801"/>
    </source>
</evidence>
<comment type="similarity">
    <text evidence="2">Belongs to the glycosyl hydrolase 29 family.</text>
</comment>
<evidence type="ECO:0000256" key="4">
    <source>
        <dbReference type="ARBA" id="ARBA00022729"/>
    </source>
</evidence>
<reference evidence="9" key="1">
    <citation type="journal article" date="2020" name="mSystems">
        <title>Genome- and Community-Level Interaction Insights into Carbon Utilization and Element Cycling Functions of Hydrothermarchaeota in Hydrothermal Sediment.</title>
        <authorList>
            <person name="Zhou Z."/>
            <person name="Liu Y."/>
            <person name="Xu W."/>
            <person name="Pan J."/>
            <person name="Luo Z.H."/>
            <person name="Li M."/>
        </authorList>
    </citation>
    <scope>NUCLEOTIDE SEQUENCE [LARGE SCALE GENOMIC DNA]</scope>
    <source>
        <strain evidence="9">SpSt-125</strain>
    </source>
</reference>
<evidence type="ECO:0000259" key="8">
    <source>
        <dbReference type="Pfam" id="PF16757"/>
    </source>
</evidence>
<evidence type="ECO:0000256" key="3">
    <source>
        <dbReference type="ARBA" id="ARBA00012662"/>
    </source>
</evidence>
<comment type="function">
    <text evidence="1">Alpha-L-fucosidase is responsible for hydrolyzing the alpha-1,6-linked fucose joined to the reducing-end N-acetylglucosamine of the carbohydrate moieties of glycoproteins.</text>
</comment>
<dbReference type="InterPro" id="IPR016286">
    <property type="entry name" value="FUC_metazoa-typ"/>
</dbReference>
<dbReference type="Gene3D" id="2.60.40.1180">
    <property type="entry name" value="Golgi alpha-mannosidase II"/>
    <property type="match status" value="1"/>
</dbReference>
<organism evidence="9">
    <name type="scientific">Ignisphaera aggregans</name>
    <dbReference type="NCBI Taxonomy" id="334771"/>
    <lineage>
        <taxon>Archaea</taxon>
        <taxon>Thermoproteota</taxon>
        <taxon>Thermoprotei</taxon>
        <taxon>Desulfurococcales</taxon>
        <taxon>Desulfurococcaceae</taxon>
        <taxon>Ignisphaera</taxon>
    </lineage>
</organism>
<dbReference type="SMART" id="SM00812">
    <property type="entry name" value="Alpha_L_fucos"/>
    <property type="match status" value="1"/>
</dbReference>
<evidence type="ECO:0000313" key="9">
    <source>
        <dbReference type="EMBL" id="HEM66293.1"/>
    </source>
</evidence>
<dbReference type="InterPro" id="IPR013780">
    <property type="entry name" value="Glyco_hydro_b"/>
</dbReference>
<dbReference type="GO" id="GO:0016139">
    <property type="term" value="P:glycoside catabolic process"/>
    <property type="evidence" value="ECO:0007669"/>
    <property type="project" value="TreeGrafter"/>
</dbReference>
<evidence type="ECO:0000256" key="1">
    <source>
        <dbReference type="ARBA" id="ARBA00004071"/>
    </source>
</evidence>
<dbReference type="PIRSF" id="PIRSF001092">
    <property type="entry name" value="Alpha-L-fucosidase"/>
    <property type="match status" value="1"/>
</dbReference>
<dbReference type="Pfam" id="PF16757">
    <property type="entry name" value="Fucosidase_C"/>
    <property type="match status" value="1"/>
</dbReference>
<protein>
    <recommendedName>
        <fullName evidence="3">alpha-L-fucosidase</fullName>
        <ecNumber evidence="3">3.2.1.51</ecNumber>
    </recommendedName>
</protein>
<dbReference type="InterPro" id="IPR057739">
    <property type="entry name" value="Glyco_hydro_29_N"/>
</dbReference>
<dbReference type="InterPro" id="IPR000933">
    <property type="entry name" value="Glyco_hydro_29"/>
</dbReference>
<dbReference type="InterPro" id="IPR031919">
    <property type="entry name" value="Fucosidase_C"/>
</dbReference>
<dbReference type="GO" id="GO:0004560">
    <property type="term" value="F:alpha-L-fucosidase activity"/>
    <property type="evidence" value="ECO:0007669"/>
    <property type="project" value="InterPro"/>
</dbReference>
<dbReference type="EC" id="3.2.1.51" evidence="3"/>
<accession>A0A7J2U211</accession>
<keyword evidence="6" id="KW-0326">Glycosidase</keyword>
<dbReference type="EMBL" id="DSEU01000008">
    <property type="protein sequence ID" value="HEM66293.1"/>
    <property type="molecule type" value="Genomic_DNA"/>
</dbReference>
<dbReference type="GO" id="GO:0005764">
    <property type="term" value="C:lysosome"/>
    <property type="evidence" value="ECO:0007669"/>
    <property type="project" value="TreeGrafter"/>
</dbReference>
<sequence length="510" mass="59270">MVQQAGNPFEEYLKVLSTDPLDILKAVPAPTKGPFKPDWGSLKSYRVPKWFVDAKLGIFIHWGVYSVPAFGSEWYPRFMYMPDRPEHQFHLKSFGSVAEFGYKDFIPMFTAENWDPDEWAKIFERSDAKFVVLVAEHHDGFALWDSGYTRWCAARVGPRRDVVGELKEAVESRGLVFGVSYHRAEHWFFFEPGTRIESDVRNPKYLDLYGPAKPASLDPRAPPGPENQYPDKEFLMDWLLKLVEVVEKYRPWLVYFDWWIANPAFEPYLRAFAAYYYNRCYRWGVEPVIVYKHNAFREGTAVPDIERGTVKEVQIHPWVSDTSVDYKSWGYIRDAEYKPVEAIMQHMVDVVSKNGVFLLNIGPKPDGTIPEEVKRILAEIGSRLQVQGEAIYGSQPWRVFGEGPTKLVEEGFFTERKLVFVEEDVRYTVKKAYPLGEIIYATVLGRPRERITLKALAKRINMVEGEILNVDLLGSKEKIEWMHTDDGLEVKIPLQRIEKYPYTIRILIRK</sequence>
<feature type="domain" description="Glycoside hydrolase family 29 N-terminal" evidence="7">
    <location>
        <begin position="29"/>
        <end position="389"/>
    </location>
</feature>
<dbReference type="PANTHER" id="PTHR10030:SF37">
    <property type="entry name" value="ALPHA-L-FUCOSIDASE-RELATED"/>
    <property type="match status" value="1"/>
</dbReference>
<dbReference type="SUPFAM" id="SSF51445">
    <property type="entry name" value="(Trans)glycosidases"/>
    <property type="match status" value="1"/>
</dbReference>
<feature type="domain" description="Alpha-L-fucosidase C-terminal" evidence="8">
    <location>
        <begin position="421"/>
        <end position="503"/>
    </location>
</feature>
<evidence type="ECO:0000256" key="2">
    <source>
        <dbReference type="ARBA" id="ARBA00007951"/>
    </source>
</evidence>
<dbReference type="Pfam" id="PF01120">
    <property type="entry name" value="Alpha_L_fucos"/>
    <property type="match status" value="1"/>
</dbReference>
<keyword evidence="4" id="KW-0732">Signal</keyword>
<dbReference type="PANTHER" id="PTHR10030">
    <property type="entry name" value="ALPHA-L-FUCOSIDASE"/>
    <property type="match status" value="1"/>
</dbReference>